<dbReference type="Proteomes" id="UP001157502">
    <property type="component" value="Chromosome 15"/>
</dbReference>
<name>A0ACC2GBM3_DALPE</name>
<dbReference type="EMBL" id="CM055742">
    <property type="protein sequence ID" value="KAJ8001079.1"/>
    <property type="molecule type" value="Genomic_DNA"/>
</dbReference>
<evidence type="ECO:0000313" key="1">
    <source>
        <dbReference type="EMBL" id="KAJ8001079.1"/>
    </source>
</evidence>
<accession>A0ACC2GBM3</accession>
<protein>
    <submittedName>
        <fullName evidence="1">Uncharacterized protein</fullName>
    </submittedName>
</protein>
<proteinExistence type="predicted"/>
<organism evidence="1 2">
    <name type="scientific">Dallia pectoralis</name>
    <name type="common">Alaska blackfish</name>
    <dbReference type="NCBI Taxonomy" id="75939"/>
    <lineage>
        <taxon>Eukaryota</taxon>
        <taxon>Metazoa</taxon>
        <taxon>Chordata</taxon>
        <taxon>Craniata</taxon>
        <taxon>Vertebrata</taxon>
        <taxon>Euteleostomi</taxon>
        <taxon>Actinopterygii</taxon>
        <taxon>Neopterygii</taxon>
        <taxon>Teleostei</taxon>
        <taxon>Protacanthopterygii</taxon>
        <taxon>Esociformes</taxon>
        <taxon>Umbridae</taxon>
        <taxon>Dallia</taxon>
    </lineage>
</organism>
<keyword evidence="2" id="KW-1185">Reference proteome</keyword>
<sequence length="135" mass="15356">MTDDTISLDAPSSDWPVFLTWDARSPLAGRSLLSLVDDDQTTPVVPFSKDDDRSLASPNPVEDICLNPINEPYMCNLARKIRQEEKCKDEVKQSLSSQPEKNENSEVQVNQKKGKKTLRKRFLQWLLPKLGRKSV</sequence>
<gene>
    <name evidence="1" type="ORF">DPEC_G00187490</name>
</gene>
<evidence type="ECO:0000313" key="2">
    <source>
        <dbReference type="Proteomes" id="UP001157502"/>
    </source>
</evidence>
<reference evidence="1" key="1">
    <citation type="submission" date="2021-05" db="EMBL/GenBank/DDBJ databases">
        <authorList>
            <person name="Pan Q."/>
            <person name="Jouanno E."/>
            <person name="Zahm M."/>
            <person name="Klopp C."/>
            <person name="Cabau C."/>
            <person name="Louis A."/>
            <person name="Berthelot C."/>
            <person name="Parey E."/>
            <person name="Roest Crollius H."/>
            <person name="Montfort J."/>
            <person name="Robinson-Rechavi M."/>
            <person name="Bouchez O."/>
            <person name="Lampietro C."/>
            <person name="Lopez Roques C."/>
            <person name="Donnadieu C."/>
            <person name="Postlethwait J."/>
            <person name="Bobe J."/>
            <person name="Dillon D."/>
            <person name="Chandos A."/>
            <person name="von Hippel F."/>
            <person name="Guiguen Y."/>
        </authorList>
    </citation>
    <scope>NUCLEOTIDE SEQUENCE</scope>
    <source>
        <strain evidence="1">YG-Jan2019</strain>
    </source>
</reference>
<comment type="caution">
    <text evidence="1">The sequence shown here is derived from an EMBL/GenBank/DDBJ whole genome shotgun (WGS) entry which is preliminary data.</text>
</comment>